<sequence length="118" mass="12973">MLPGDDDGEHPALPVGGGHRGDHLGGRPPARLCPPGVEHDVGEDHEQQRDREQEASDRPVPQSRRHTAMVRRYRPVTSNFKDRGRVPAAPPPAGSVRPSLGVLRARAAWEERRSCHCS</sequence>
<reference evidence="3" key="1">
    <citation type="journal article" date="2019" name="Int. J. Syst. Evol. Microbiol.">
        <title>The Global Catalogue of Microorganisms (GCM) 10K type strain sequencing project: providing services to taxonomists for standard genome sequencing and annotation.</title>
        <authorList>
            <consortium name="The Broad Institute Genomics Platform"/>
            <consortium name="The Broad Institute Genome Sequencing Center for Infectious Disease"/>
            <person name="Wu L."/>
            <person name="Ma J."/>
        </authorList>
    </citation>
    <scope>NUCLEOTIDE SEQUENCE [LARGE SCALE GENOMIC DNA]</scope>
    <source>
        <strain evidence="3">JCM 15614</strain>
    </source>
</reference>
<feature type="compositionally biased region" description="Basic residues" evidence="1">
    <location>
        <begin position="63"/>
        <end position="74"/>
    </location>
</feature>
<protein>
    <submittedName>
        <fullName evidence="2">Uncharacterized protein</fullName>
    </submittedName>
</protein>
<proteinExistence type="predicted"/>
<feature type="compositionally biased region" description="Basic and acidic residues" evidence="1">
    <location>
        <begin position="37"/>
        <end position="57"/>
    </location>
</feature>
<keyword evidence="3" id="KW-1185">Reference proteome</keyword>
<feature type="region of interest" description="Disordered" evidence="1">
    <location>
        <begin position="1"/>
        <end position="98"/>
    </location>
</feature>
<evidence type="ECO:0000313" key="2">
    <source>
        <dbReference type="EMBL" id="GAA3167180.1"/>
    </source>
</evidence>
<evidence type="ECO:0000256" key="1">
    <source>
        <dbReference type="SAM" id="MobiDB-lite"/>
    </source>
</evidence>
<dbReference type="EMBL" id="BAAAVV010000004">
    <property type="protein sequence ID" value="GAA3167180.1"/>
    <property type="molecule type" value="Genomic_DNA"/>
</dbReference>
<accession>A0ABP6P4Q0</accession>
<organism evidence="2 3">
    <name type="scientific">Blastococcus jejuensis</name>
    <dbReference type="NCBI Taxonomy" id="351224"/>
    <lineage>
        <taxon>Bacteria</taxon>
        <taxon>Bacillati</taxon>
        <taxon>Actinomycetota</taxon>
        <taxon>Actinomycetes</taxon>
        <taxon>Geodermatophilales</taxon>
        <taxon>Geodermatophilaceae</taxon>
        <taxon>Blastococcus</taxon>
    </lineage>
</organism>
<comment type="caution">
    <text evidence="2">The sequence shown here is derived from an EMBL/GenBank/DDBJ whole genome shotgun (WGS) entry which is preliminary data.</text>
</comment>
<evidence type="ECO:0000313" key="3">
    <source>
        <dbReference type="Proteomes" id="UP001499924"/>
    </source>
</evidence>
<dbReference type="Proteomes" id="UP001499924">
    <property type="component" value="Unassembled WGS sequence"/>
</dbReference>
<name>A0ABP6P4Q0_9ACTN</name>
<gene>
    <name evidence="2" type="ORF">GCM10010531_19870</name>
</gene>